<dbReference type="InterPro" id="IPR029063">
    <property type="entry name" value="SAM-dependent_MTases_sf"/>
</dbReference>
<protein>
    <submittedName>
        <fullName evidence="7">SAM-dependent methyltransferase</fullName>
    </submittedName>
</protein>
<proteinExistence type="inferred from homology"/>
<dbReference type="GO" id="GO:0003723">
    <property type="term" value="F:RNA binding"/>
    <property type="evidence" value="ECO:0007669"/>
    <property type="project" value="UniProtKB-UniRule"/>
</dbReference>
<evidence type="ECO:0000256" key="1">
    <source>
        <dbReference type="ARBA" id="ARBA00022603"/>
    </source>
</evidence>
<dbReference type="EMBL" id="CP020612">
    <property type="protein sequence ID" value="ARJ69812.1"/>
    <property type="molecule type" value="Genomic_DNA"/>
</dbReference>
<evidence type="ECO:0000313" key="7">
    <source>
        <dbReference type="EMBL" id="ARJ69812.1"/>
    </source>
</evidence>
<evidence type="ECO:0000256" key="5">
    <source>
        <dbReference type="PROSITE-ProRule" id="PRU01023"/>
    </source>
</evidence>
<dbReference type="InterPro" id="IPR049560">
    <property type="entry name" value="MeTrfase_RsmB-F_NOP2_cat"/>
</dbReference>
<gene>
    <name evidence="7" type="ORF">B0A89_09455</name>
</gene>
<dbReference type="Pfam" id="PF01189">
    <property type="entry name" value="Methyltr_RsmB-F"/>
    <property type="match status" value="1"/>
</dbReference>
<dbReference type="PANTHER" id="PTHR22807">
    <property type="entry name" value="NOP2 YEAST -RELATED NOL1/NOP2/FMU SUN DOMAIN-CONTAINING"/>
    <property type="match status" value="1"/>
</dbReference>
<comment type="similarity">
    <text evidence="5">Belongs to the class I-like SAM-binding methyltransferase superfamily. RsmB/NOP family.</text>
</comment>
<sequence>MTPAARAAAAIDILADILAGEAAEARLIRWARASRFAGSGDRAAVRDLVFDTLRRRRSRAALGGGDNARALVIGALRDDGIDPDTLFTSDRHAPAALSPAEREAGRAPSPAEAADLPDWIAARLAADLAGDFPAIAQALRDRAPVWLRANLARGTAAEARQALAAEAILTEPDPRCPGALRVTQGARRIHGSAAWLGGLVELQDLSPQMACAALDVGPGTTVLDYCAGGGGKALALAARGARVTAWDAAPARMRDLPARAQRAGVRVTLAPARPTGRFDLVVTDVPCSGSGTWRRTPDAKWRLGEDDLARLAALQAAILDEAAARVRPGGTLAYMTCSLLRAENEDQIAAFLARQGRFALDGMRRMTPLAESDGFFAAKLVALNDA</sequence>
<reference evidence="7 8" key="1">
    <citation type="submission" date="2017-03" db="EMBL/GenBank/DDBJ databases">
        <title>Genome sequence of Paracoccus contaminans isolated from a water microcosm.</title>
        <authorList>
            <person name="Aurass P."/>
            <person name="Karste S."/>
            <person name="Trost E."/>
            <person name="Glaeser S.P."/>
            <person name="Kaempfer P."/>
            <person name="Flieger A."/>
        </authorList>
    </citation>
    <scope>NUCLEOTIDE SEQUENCE [LARGE SCALE GENOMIC DNA]</scope>
    <source>
        <strain evidence="8">RKI 16-01929T\LMG 29738T\CCM 8701T\CIP 111112T</strain>
    </source>
</reference>
<dbReference type="GO" id="GO:0001510">
    <property type="term" value="P:RNA methylation"/>
    <property type="evidence" value="ECO:0007669"/>
    <property type="project" value="InterPro"/>
</dbReference>
<dbReference type="OrthoDB" id="9810297at2"/>
<feature type="domain" description="SAM-dependent MTase RsmB/NOP-type" evidence="6">
    <location>
        <begin position="135"/>
        <end position="386"/>
    </location>
</feature>
<feature type="binding site" evidence="5">
    <location>
        <position position="284"/>
    </location>
    <ligand>
        <name>S-adenosyl-L-methionine</name>
        <dbReference type="ChEBI" id="CHEBI:59789"/>
    </ligand>
</feature>
<keyword evidence="1 5" id="KW-0489">Methyltransferase</keyword>
<keyword evidence="8" id="KW-1185">Reference proteome</keyword>
<dbReference type="Gene3D" id="3.40.50.150">
    <property type="entry name" value="Vaccinia Virus protein VP39"/>
    <property type="match status" value="1"/>
</dbReference>
<dbReference type="PROSITE" id="PS51686">
    <property type="entry name" value="SAM_MT_RSMB_NOP"/>
    <property type="match status" value="1"/>
</dbReference>
<evidence type="ECO:0000259" key="6">
    <source>
        <dbReference type="PROSITE" id="PS51686"/>
    </source>
</evidence>
<feature type="active site" description="Nucleophile" evidence="5">
    <location>
        <position position="337"/>
    </location>
</feature>
<dbReference type="KEGG" id="pcon:B0A89_09455"/>
<dbReference type="Pfam" id="PF22458">
    <property type="entry name" value="RsmF-B_ferredox"/>
    <property type="match status" value="1"/>
</dbReference>
<accession>A0A1W6CY74</accession>
<dbReference type="RefSeq" id="WP_085377931.1">
    <property type="nucleotide sequence ID" value="NZ_CP020612.1"/>
</dbReference>
<evidence type="ECO:0000256" key="2">
    <source>
        <dbReference type="ARBA" id="ARBA00022679"/>
    </source>
</evidence>
<dbReference type="STRING" id="1945662.B0A89_09455"/>
<dbReference type="PANTHER" id="PTHR22807:SF53">
    <property type="entry name" value="RIBOSOMAL RNA SMALL SUBUNIT METHYLTRANSFERASE B-RELATED"/>
    <property type="match status" value="1"/>
</dbReference>
<evidence type="ECO:0000256" key="3">
    <source>
        <dbReference type="ARBA" id="ARBA00022691"/>
    </source>
</evidence>
<keyword evidence="3 5" id="KW-0949">S-adenosyl-L-methionine</keyword>
<keyword evidence="2 5" id="KW-0808">Transferase</keyword>
<dbReference type="InterPro" id="IPR001678">
    <property type="entry name" value="MeTrfase_RsmB-F_NOP2_dom"/>
</dbReference>
<dbReference type="SUPFAM" id="SSF53335">
    <property type="entry name" value="S-adenosyl-L-methionine-dependent methyltransferases"/>
    <property type="match status" value="1"/>
</dbReference>
<name>A0A1W6CY74_9RHOB</name>
<dbReference type="PRINTS" id="PR02008">
    <property type="entry name" value="RCMTFAMILY"/>
</dbReference>
<dbReference type="GO" id="GO:0008173">
    <property type="term" value="F:RNA methyltransferase activity"/>
    <property type="evidence" value="ECO:0007669"/>
    <property type="project" value="InterPro"/>
</dbReference>
<evidence type="ECO:0000313" key="8">
    <source>
        <dbReference type="Proteomes" id="UP000193017"/>
    </source>
</evidence>
<organism evidence="7 8">
    <name type="scientific">Paracoccus contaminans</name>
    <dbReference type="NCBI Taxonomy" id="1945662"/>
    <lineage>
        <taxon>Bacteria</taxon>
        <taxon>Pseudomonadati</taxon>
        <taxon>Pseudomonadota</taxon>
        <taxon>Alphaproteobacteria</taxon>
        <taxon>Rhodobacterales</taxon>
        <taxon>Paracoccaceae</taxon>
        <taxon>Paracoccus</taxon>
    </lineage>
</organism>
<feature type="binding site" evidence="5">
    <location>
        <position position="247"/>
    </location>
    <ligand>
        <name>S-adenosyl-L-methionine</name>
        <dbReference type="ChEBI" id="CHEBI:59789"/>
    </ligand>
</feature>
<dbReference type="Proteomes" id="UP000193017">
    <property type="component" value="Chromosome"/>
</dbReference>
<keyword evidence="4 5" id="KW-0694">RNA-binding</keyword>
<dbReference type="InterPro" id="IPR054728">
    <property type="entry name" value="RsmB-like_ferredoxin"/>
</dbReference>
<comment type="caution">
    <text evidence="5">Lacks conserved residue(s) required for the propagation of feature annotation.</text>
</comment>
<dbReference type="AlphaFoldDB" id="A0A1W6CY74"/>
<dbReference type="InterPro" id="IPR023267">
    <property type="entry name" value="RCMT"/>
</dbReference>
<evidence type="ECO:0000256" key="4">
    <source>
        <dbReference type="ARBA" id="ARBA00022884"/>
    </source>
</evidence>